<dbReference type="GO" id="GO:0005886">
    <property type="term" value="C:plasma membrane"/>
    <property type="evidence" value="ECO:0007669"/>
    <property type="project" value="UniProtKB-SubCell"/>
</dbReference>
<evidence type="ECO:0000256" key="4">
    <source>
        <dbReference type="ARBA" id="ARBA00022692"/>
    </source>
</evidence>
<dbReference type="PANTHER" id="PTHR30086:SF14">
    <property type="entry name" value="HOMOSERINE_HOMOSERINE LACTONE EFFLUX PROTEIN"/>
    <property type="match status" value="1"/>
</dbReference>
<dbReference type="EMBL" id="LR130779">
    <property type="protein sequence ID" value="VDN65238.1"/>
    <property type="molecule type" value="Genomic_DNA"/>
</dbReference>
<keyword evidence="5" id="KW-1133">Transmembrane helix</keyword>
<name>A0A653B999_ECTOL</name>
<organism evidence="7">
    <name type="scientific">Ectopseudomonas oleovorans</name>
    <name type="common">Pseudomonas oleovorans</name>
    <dbReference type="NCBI Taxonomy" id="301"/>
    <lineage>
        <taxon>Bacteria</taxon>
        <taxon>Pseudomonadati</taxon>
        <taxon>Pseudomonadota</taxon>
        <taxon>Gammaproteobacteria</taxon>
        <taxon>Pseudomonadales</taxon>
        <taxon>Pseudomonadaceae</taxon>
        <taxon>Ectopseudomonas</taxon>
    </lineage>
</organism>
<evidence type="ECO:0000313" key="7">
    <source>
        <dbReference type="EMBL" id="VDN65238.1"/>
    </source>
</evidence>
<keyword evidence="3" id="KW-1003">Cell membrane</keyword>
<comment type="subcellular location">
    <subcellularLocation>
        <location evidence="1">Cell membrane</location>
        <topology evidence="1">Multi-pass membrane protein</topology>
    </subcellularLocation>
</comment>
<dbReference type="InterPro" id="IPR001123">
    <property type="entry name" value="LeuE-type"/>
</dbReference>
<proteinExistence type="inferred from homology"/>
<dbReference type="Pfam" id="PF01810">
    <property type="entry name" value="LysE"/>
    <property type="match status" value="1"/>
</dbReference>
<protein>
    <submittedName>
        <fullName evidence="7">Lysine transporter LysE</fullName>
    </submittedName>
</protein>
<dbReference type="AlphaFoldDB" id="A0A653B999"/>
<evidence type="ECO:0000256" key="5">
    <source>
        <dbReference type="ARBA" id="ARBA00022989"/>
    </source>
</evidence>
<keyword evidence="4" id="KW-0812">Transmembrane</keyword>
<comment type="similarity">
    <text evidence="2">Belongs to the Rht family.</text>
</comment>
<dbReference type="OrthoDB" id="9804822at2"/>
<evidence type="ECO:0000256" key="1">
    <source>
        <dbReference type="ARBA" id="ARBA00004651"/>
    </source>
</evidence>
<dbReference type="PIRSF" id="PIRSF006324">
    <property type="entry name" value="LeuE"/>
    <property type="match status" value="1"/>
</dbReference>
<evidence type="ECO:0000256" key="6">
    <source>
        <dbReference type="ARBA" id="ARBA00023136"/>
    </source>
</evidence>
<evidence type="ECO:0000256" key="3">
    <source>
        <dbReference type="ARBA" id="ARBA00022475"/>
    </source>
</evidence>
<dbReference type="GO" id="GO:0042970">
    <property type="term" value="F:homoserine transmembrane transporter activity"/>
    <property type="evidence" value="ECO:0007669"/>
    <property type="project" value="TreeGrafter"/>
</dbReference>
<keyword evidence="6" id="KW-0472">Membrane</keyword>
<gene>
    <name evidence="7" type="ORF">POT9AD_4263</name>
</gene>
<evidence type="ECO:0000256" key="2">
    <source>
        <dbReference type="ARBA" id="ARBA00007928"/>
    </source>
</evidence>
<sequence>MSLEFLLTSLLVVASPGTGVVYTIAAGLAQGWRASLVAAFGCTLGCAPHALAAVSGLAALLYASPLALQALSYGGALYLLWMAWGMLREQGPLQLQAHQGARSNATLIRSGVALNLLNPKLSIFFLAFLPQFLEPGQAHAMQHLLTLSGLFMAVTFAVFSVYGLFAAALRQHLLQRPAVLRTLRYLFAVAFAVLALHLAGWW</sequence>
<dbReference type="PANTHER" id="PTHR30086">
    <property type="entry name" value="ARGININE EXPORTER PROTEIN ARGO"/>
    <property type="match status" value="1"/>
</dbReference>
<accession>A0A653B999</accession>
<reference evidence="7" key="1">
    <citation type="submission" date="2018-11" db="EMBL/GenBank/DDBJ databases">
        <authorList>
            <consortium name="Genoscope - CEA"/>
            <person name="William W."/>
        </authorList>
    </citation>
    <scope>NUCLEOTIDE SEQUENCE [LARGE SCALE GENOMIC DNA]</scope>
    <source>
        <strain evidence="7">T9AD</strain>
    </source>
</reference>